<evidence type="ECO:0000259" key="10">
    <source>
        <dbReference type="PROSITE" id="PS50835"/>
    </source>
</evidence>
<protein>
    <recommendedName>
        <fullName evidence="10">Ig-like domain-containing protein</fullName>
    </recommendedName>
</protein>
<keyword evidence="3" id="KW-0732">Signal</keyword>
<keyword evidence="4 9" id="KW-1133">Transmembrane helix</keyword>
<dbReference type="SUPFAM" id="SSF48726">
    <property type="entry name" value="Immunoglobulin"/>
    <property type="match status" value="1"/>
</dbReference>
<comment type="caution">
    <text evidence="11">The sequence shown here is derived from an EMBL/GenBank/DDBJ whole genome shotgun (WGS) entry which is preliminary data.</text>
</comment>
<dbReference type="Gene3D" id="2.60.40.10">
    <property type="entry name" value="Immunoglobulins"/>
    <property type="match status" value="1"/>
</dbReference>
<reference evidence="11 12" key="1">
    <citation type="submission" date="2021-06" db="EMBL/GenBank/DDBJ databases">
        <authorList>
            <person name="Palmer J.M."/>
        </authorList>
    </citation>
    <scope>NUCLEOTIDE SEQUENCE [LARGE SCALE GENOMIC DNA]</scope>
    <source>
        <strain evidence="11 12">GA_2019</strain>
        <tissue evidence="11">Muscle</tissue>
    </source>
</reference>
<dbReference type="Proteomes" id="UP001476798">
    <property type="component" value="Unassembled WGS sequence"/>
</dbReference>
<feature type="transmembrane region" description="Helical" evidence="9">
    <location>
        <begin position="198"/>
        <end position="225"/>
    </location>
</feature>
<evidence type="ECO:0000256" key="3">
    <source>
        <dbReference type="ARBA" id="ARBA00022729"/>
    </source>
</evidence>
<proteinExistence type="predicted"/>
<keyword evidence="7" id="KW-0325">Glycoprotein</keyword>
<evidence type="ECO:0000256" key="1">
    <source>
        <dbReference type="ARBA" id="ARBA00004479"/>
    </source>
</evidence>
<dbReference type="Pfam" id="PF07686">
    <property type="entry name" value="V-set"/>
    <property type="match status" value="1"/>
</dbReference>
<dbReference type="PANTHER" id="PTHR13869:SF21">
    <property type="entry name" value="MYELIN PROTEIN ZERO-LIKE PROTEIN 2"/>
    <property type="match status" value="1"/>
</dbReference>
<evidence type="ECO:0000256" key="6">
    <source>
        <dbReference type="ARBA" id="ARBA00023157"/>
    </source>
</evidence>
<keyword evidence="2 9" id="KW-0812">Transmembrane</keyword>
<keyword evidence="12" id="KW-1185">Reference proteome</keyword>
<organism evidence="11 12">
    <name type="scientific">Goodea atripinnis</name>
    <dbReference type="NCBI Taxonomy" id="208336"/>
    <lineage>
        <taxon>Eukaryota</taxon>
        <taxon>Metazoa</taxon>
        <taxon>Chordata</taxon>
        <taxon>Craniata</taxon>
        <taxon>Vertebrata</taxon>
        <taxon>Euteleostomi</taxon>
        <taxon>Actinopterygii</taxon>
        <taxon>Neopterygii</taxon>
        <taxon>Teleostei</taxon>
        <taxon>Neoteleostei</taxon>
        <taxon>Acanthomorphata</taxon>
        <taxon>Ovalentaria</taxon>
        <taxon>Atherinomorphae</taxon>
        <taxon>Cyprinodontiformes</taxon>
        <taxon>Goodeidae</taxon>
        <taxon>Goodea</taxon>
    </lineage>
</organism>
<feature type="domain" description="Ig-like" evidence="10">
    <location>
        <begin position="9"/>
        <end position="126"/>
    </location>
</feature>
<evidence type="ECO:0000256" key="2">
    <source>
        <dbReference type="ARBA" id="ARBA00022692"/>
    </source>
</evidence>
<dbReference type="PRINTS" id="PR00213">
    <property type="entry name" value="MYELINP0"/>
</dbReference>
<gene>
    <name evidence="11" type="ORF">GOODEAATRI_015976</name>
</gene>
<dbReference type="SMART" id="SM00406">
    <property type="entry name" value="IGv"/>
    <property type="match status" value="1"/>
</dbReference>
<name>A0ABV0NKQ5_9TELE</name>
<evidence type="ECO:0000256" key="4">
    <source>
        <dbReference type="ARBA" id="ARBA00022989"/>
    </source>
</evidence>
<dbReference type="InterPro" id="IPR007110">
    <property type="entry name" value="Ig-like_dom"/>
</dbReference>
<evidence type="ECO:0000256" key="7">
    <source>
        <dbReference type="ARBA" id="ARBA00023180"/>
    </source>
</evidence>
<dbReference type="InterPro" id="IPR003599">
    <property type="entry name" value="Ig_sub"/>
</dbReference>
<dbReference type="InterPro" id="IPR013106">
    <property type="entry name" value="Ig_V-set"/>
</dbReference>
<sequence length="231" mass="26035">MLVCVLKVSGMRVYTSGDVEAVNGTDVRLRCTFESSAKINPNLVIISWTFRPLSGGREDRVFHYQQRPYPPTEGIFKKRISWAGDIMGSDASIIIREVKFTYNGTYTCQVTNPPDVHGPVGEIRLRVVKTGDARGNTDRDSWRAMKRFPAKRGKTPLRGKTNEMQLMKRGTKRGAEDSHAFSLSPCETLGIRACYAPFWGQGLFSCLMLLFLPYATAVFGCHIWFSNRQLL</sequence>
<dbReference type="PROSITE" id="PS50835">
    <property type="entry name" value="IG_LIKE"/>
    <property type="match status" value="1"/>
</dbReference>
<evidence type="ECO:0000313" key="12">
    <source>
        <dbReference type="Proteomes" id="UP001476798"/>
    </source>
</evidence>
<keyword evidence="8" id="KW-0393">Immunoglobulin domain</keyword>
<keyword evidence="6" id="KW-1015">Disulfide bond</keyword>
<evidence type="ECO:0000256" key="5">
    <source>
        <dbReference type="ARBA" id="ARBA00023136"/>
    </source>
</evidence>
<dbReference type="InterPro" id="IPR013783">
    <property type="entry name" value="Ig-like_fold"/>
</dbReference>
<evidence type="ECO:0000256" key="8">
    <source>
        <dbReference type="ARBA" id="ARBA00023319"/>
    </source>
</evidence>
<keyword evidence="5 9" id="KW-0472">Membrane</keyword>
<dbReference type="InterPro" id="IPR000920">
    <property type="entry name" value="Myelin_P0-rel"/>
</dbReference>
<evidence type="ECO:0000313" key="11">
    <source>
        <dbReference type="EMBL" id="MEQ2171964.1"/>
    </source>
</evidence>
<comment type="subcellular location">
    <subcellularLocation>
        <location evidence="1">Membrane</location>
        <topology evidence="1">Single-pass type I membrane protein</topology>
    </subcellularLocation>
</comment>
<dbReference type="InterPro" id="IPR036179">
    <property type="entry name" value="Ig-like_dom_sf"/>
</dbReference>
<accession>A0ABV0NKQ5</accession>
<dbReference type="EMBL" id="JAHRIO010041189">
    <property type="protein sequence ID" value="MEQ2171964.1"/>
    <property type="molecule type" value="Genomic_DNA"/>
</dbReference>
<dbReference type="SMART" id="SM00409">
    <property type="entry name" value="IG"/>
    <property type="match status" value="1"/>
</dbReference>
<evidence type="ECO:0000256" key="9">
    <source>
        <dbReference type="SAM" id="Phobius"/>
    </source>
</evidence>
<dbReference type="PANTHER" id="PTHR13869">
    <property type="entry name" value="MYELIN P0 RELATED"/>
    <property type="match status" value="1"/>
</dbReference>